<evidence type="ECO:0000313" key="2">
    <source>
        <dbReference type="EMBL" id="MFH0248143.1"/>
    </source>
</evidence>
<dbReference type="RefSeq" id="WP_279948546.1">
    <property type="nucleotide sequence ID" value="NZ_BAABEN010000004.1"/>
</dbReference>
<accession>A0ABW7HQK1</accession>
<gene>
    <name evidence="2" type="ORF">ACG5V6_07940</name>
</gene>
<proteinExistence type="predicted"/>
<reference evidence="2 3" key="1">
    <citation type="submission" date="2024-10" db="EMBL/GenBank/DDBJ databases">
        <authorList>
            <person name="Cho J.-C."/>
        </authorList>
    </citation>
    <scope>NUCLEOTIDE SEQUENCE [LARGE SCALE GENOMIC DNA]</scope>
    <source>
        <strain evidence="2 3">KCTC29696</strain>
    </source>
</reference>
<dbReference type="InterPro" id="IPR001387">
    <property type="entry name" value="Cro/C1-type_HTH"/>
</dbReference>
<dbReference type="Proteomes" id="UP001607069">
    <property type="component" value="Unassembled WGS sequence"/>
</dbReference>
<organism evidence="2 3">
    <name type="scientific">Streptomyces chitinivorans</name>
    <dbReference type="NCBI Taxonomy" id="1257027"/>
    <lineage>
        <taxon>Bacteria</taxon>
        <taxon>Bacillati</taxon>
        <taxon>Actinomycetota</taxon>
        <taxon>Actinomycetes</taxon>
        <taxon>Kitasatosporales</taxon>
        <taxon>Streptomycetaceae</taxon>
        <taxon>Streptomyces</taxon>
    </lineage>
</organism>
<feature type="domain" description="HTH cro/C1-type" evidence="1">
    <location>
        <begin position="50"/>
        <end position="101"/>
    </location>
</feature>
<dbReference type="Gene3D" id="1.10.260.40">
    <property type="entry name" value="lambda repressor-like DNA-binding domains"/>
    <property type="match status" value="1"/>
</dbReference>
<dbReference type="InterPro" id="IPR010982">
    <property type="entry name" value="Lambda_DNA-bd_dom_sf"/>
</dbReference>
<dbReference type="Pfam" id="PF01381">
    <property type="entry name" value="HTH_3"/>
    <property type="match status" value="1"/>
</dbReference>
<dbReference type="SMART" id="SM00530">
    <property type="entry name" value="HTH_XRE"/>
    <property type="match status" value="1"/>
</dbReference>
<keyword evidence="3" id="KW-1185">Reference proteome</keyword>
<name>A0ABW7HQK1_9ACTN</name>
<dbReference type="PROSITE" id="PS50943">
    <property type="entry name" value="HTH_CROC1"/>
    <property type="match status" value="1"/>
</dbReference>
<dbReference type="CDD" id="cd00093">
    <property type="entry name" value="HTH_XRE"/>
    <property type="match status" value="1"/>
</dbReference>
<dbReference type="SUPFAM" id="SSF47413">
    <property type="entry name" value="lambda repressor-like DNA-binding domains"/>
    <property type="match status" value="1"/>
</dbReference>
<evidence type="ECO:0000259" key="1">
    <source>
        <dbReference type="PROSITE" id="PS50943"/>
    </source>
</evidence>
<comment type="caution">
    <text evidence="2">The sequence shown here is derived from an EMBL/GenBank/DDBJ whole genome shotgun (WGS) entry which is preliminary data.</text>
</comment>
<dbReference type="EMBL" id="JBIHMK010000019">
    <property type="protein sequence ID" value="MFH0248143.1"/>
    <property type="molecule type" value="Genomic_DNA"/>
</dbReference>
<sequence>MRGGAAGGRLRRGAARARWAGAEYVHDEADRARERARVSEDLGRAVYGRRRALAISQSELARRAGMSQPQVSRLELGGGMPTLVVLARLARALDASFALTFDGGEPRLVFEPIAEPAPAEPVLAEPAPLAAGFGTQRHMTIAESGAKAGTGAGRRF</sequence>
<evidence type="ECO:0000313" key="3">
    <source>
        <dbReference type="Proteomes" id="UP001607069"/>
    </source>
</evidence>
<protein>
    <submittedName>
        <fullName evidence="2">Helix-turn-helix domain-containing protein</fullName>
    </submittedName>
</protein>